<evidence type="ECO:0000313" key="5">
    <source>
        <dbReference type="Proteomes" id="UP000070168"/>
    </source>
</evidence>
<dbReference type="CDD" id="cd12148">
    <property type="entry name" value="fungal_TF_MHR"/>
    <property type="match status" value="1"/>
</dbReference>
<dbReference type="GO" id="GO:0008270">
    <property type="term" value="F:zinc ion binding"/>
    <property type="evidence" value="ECO:0007669"/>
    <property type="project" value="InterPro"/>
</dbReference>
<dbReference type="PANTHER" id="PTHR47654">
    <property type="entry name" value="ZN(II)2CYS6 TRANSCRIPTION FACTOR (EUROFUNG)-RELATED"/>
    <property type="match status" value="1"/>
</dbReference>
<feature type="region of interest" description="Disordered" evidence="2">
    <location>
        <begin position="135"/>
        <end position="170"/>
    </location>
</feature>
<dbReference type="OMA" id="HAVNYHL"/>
<proteinExistence type="predicted"/>
<keyword evidence="5" id="KW-1185">Reference proteome</keyword>
<dbReference type="AlphaFoldDB" id="A0A135LJ20"/>
<reference evidence="4 5" key="1">
    <citation type="journal article" date="2016" name="BMC Genomics">
        <title>Genome sequencing and secondary metabolism of the postharvest pathogen Penicillium griseofulvum.</title>
        <authorList>
            <person name="Banani H."/>
            <person name="Marcet-Houben M."/>
            <person name="Ballester A.R."/>
            <person name="Abbruscato P."/>
            <person name="Gonzalez-Candelas L."/>
            <person name="Gabaldon T."/>
            <person name="Spadaro D."/>
        </authorList>
    </citation>
    <scope>NUCLEOTIDE SEQUENCE [LARGE SCALE GENOMIC DNA]</scope>
    <source>
        <strain evidence="4 5">PG3</strain>
    </source>
</reference>
<protein>
    <submittedName>
        <fullName evidence="4">Transcription factor</fullName>
    </submittedName>
</protein>
<dbReference type="OrthoDB" id="5296287at2759"/>
<name>A0A135LJ20_PENPA</name>
<keyword evidence="1" id="KW-0539">Nucleus</keyword>
<evidence type="ECO:0000259" key="3">
    <source>
        <dbReference type="SMART" id="SM00906"/>
    </source>
</evidence>
<dbReference type="Pfam" id="PF04082">
    <property type="entry name" value="Fungal_trans"/>
    <property type="match status" value="1"/>
</dbReference>
<comment type="caution">
    <text evidence="4">The sequence shown here is derived from an EMBL/GenBank/DDBJ whole genome shotgun (WGS) entry which is preliminary data.</text>
</comment>
<dbReference type="GO" id="GO:0003677">
    <property type="term" value="F:DNA binding"/>
    <property type="evidence" value="ECO:0007669"/>
    <property type="project" value="InterPro"/>
</dbReference>
<gene>
    <name evidence="4" type="ORF">PGRI_028470</name>
</gene>
<dbReference type="GeneID" id="63705860"/>
<dbReference type="Proteomes" id="UP000070168">
    <property type="component" value="Unassembled WGS sequence"/>
</dbReference>
<feature type="region of interest" description="Disordered" evidence="2">
    <location>
        <begin position="204"/>
        <end position="223"/>
    </location>
</feature>
<dbReference type="SMART" id="SM00906">
    <property type="entry name" value="Fungal_trans"/>
    <property type="match status" value="1"/>
</dbReference>
<dbReference type="PANTHER" id="PTHR47654:SF3">
    <property type="entry name" value="ZN(II)2CYS6 TRANSCRIPTION FACTOR (EUROFUNG)"/>
    <property type="match status" value="1"/>
</dbReference>
<dbReference type="RefSeq" id="XP_040647513.1">
    <property type="nucleotide sequence ID" value="XM_040790560.1"/>
</dbReference>
<organism evidence="4 5">
    <name type="scientific">Penicillium patulum</name>
    <name type="common">Penicillium griseofulvum</name>
    <dbReference type="NCBI Taxonomy" id="5078"/>
    <lineage>
        <taxon>Eukaryota</taxon>
        <taxon>Fungi</taxon>
        <taxon>Dikarya</taxon>
        <taxon>Ascomycota</taxon>
        <taxon>Pezizomycotina</taxon>
        <taxon>Eurotiomycetes</taxon>
        <taxon>Eurotiomycetidae</taxon>
        <taxon>Eurotiales</taxon>
        <taxon>Aspergillaceae</taxon>
        <taxon>Penicillium</taxon>
    </lineage>
</organism>
<evidence type="ECO:0000313" key="4">
    <source>
        <dbReference type="EMBL" id="KXG48977.1"/>
    </source>
</evidence>
<dbReference type="EMBL" id="LHQR01000065">
    <property type="protein sequence ID" value="KXG48977.1"/>
    <property type="molecule type" value="Genomic_DNA"/>
</dbReference>
<dbReference type="InterPro" id="IPR053230">
    <property type="entry name" value="Trans_reg_galc"/>
</dbReference>
<sequence length="827" mass="93393">MTVPFLNLKRPPNNRQQISPLDSTTFFLSQTQCPRQTLKEPTQPRLYRGHSPHEQKLPFLVNGLHLLRGTIDECLALVHPAGSARQNAVAIPRKIESLSEKTQEYENLLKDLVGVVDLGAAERIRSLLDKHVPEVDYSSHNSQSQSVTPQDDLPINDEPSSPSSIGSLEAIDRVEEDINRSGDARATGYMGKNSEITWMQRLQREADQRSKGLPGSLEPGQDRKTDNALALHAVNYHLDDLEITVPGPVHLYAMPPREVADRMFEAYLTTVHPFFPIINKPLFSAQYRTFFDTAAQPGDKWLAILNMIFAIGAKHGHLIDAPWRGDVKDHLVYLTRARILSMNGDVLFSHPDLQQVQVEALVAFYLLASDQINRAWRISALAVRSAITLGINMKSSSPTTPNLSKEARYRVWWCLYTFEHMLGVMTGRATCIQDGVCTSPFPIPFEEDQLQEPGALEVLTDTTLRDQRINNVMASTHIRQMPFHPINGKDANNRSGARDTKWIKSLPVNYGLCYLYYCDLTVVVQEIINKVYSVDCVMVPWAQIETRIGQLKSRIEIWKSNLPTGLDFTIKEENGPDILRCKLNLALHYYSAQITLGRPCLCRRDARQKGNNPSFSHEMAVLTLKSARHMLDLIPDEPDALQLYGIAPWWCILHYLMQAATVLLLELSFGTVHMPEEESNFVVLSKKAIRWLFAMSEQSIASRRAWQLCDLSLRKLALGMKYDLSDLPSYPYTPEPTSTISSELPSDQPISHTAGDYWGPQMEYPPASIPDAPPPGVDHQTDPNISTEDLVESLTAEAYESYFPYDPISGEFMRSFFPHSNENENWE</sequence>
<accession>A0A135LJ20</accession>
<evidence type="ECO:0000256" key="2">
    <source>
        <dbReference type="SAM" id="MobiDB-lite"/>
    </source>
</evidence>
<feature type="domain" description="Xylanolytic transcriptional activator regulatory" evidence="3">
    <location>
        <begin position="375"/>
        <end position="448"/>
    </location>
</feature>
<evidence type="ECO:0000256" key="1">
    <source>
        <dbReference type="ARBA" id="ARBA00023242"/>
    </source>
</evidence>
<feature type="compositionally biased region" description="Polar residues" evidence="2">
    <location>
        <begin position="138"/>
        <end position="149"/>
    </location>
</feature>
<dbReference type="InterPro" id="IPR007219">
    <property type="entry name" value="XnlR_reg_dom"/>
</dbReference>
<dbReference type="GO" id="GO:0006351">
    <property type="term" value="P:DNA-templated transcription"/>
    <property type="evidence" value="ECO:0007669"/>
    <property type="project" value="InterPro"/>
</dbReference>